<feature type="domain" description="ApaG" evidence="1">
    <location>
        <begin position="1"/>
        <end position="123"/>
    </location>
</feature>
<dbReference type="STRING" id="493.BWD07_09030"/>
<dbReference type="InterPro" id="IPR036767">
    <property type="entry name" value="ApaG_sf"/>
</dbReference>
<dbReference type="NCBIfam" id="NF003967">
    <property type="entry name" value="PRK05461.1"/>
    <property type="match status" value="1"/>
</dbReference>
<dbReference type="KEGG" id="nci:NCTC10296_01317"/>
<dbReference type="Gene3D" id="2.60.40.1470">
    <property type="entry name" value="ApaG domain"/>
    <property type="match status" value="1"/>
</dbReference>
<dbReference type="PANTHER" id="PTHR47191">
    <property type="entry name" value="OS05G0170800 PROTEIN"/>
    <property type="match status" value="1"/>
</dbReference>
<reference evidence="2 3" key="1">
    <citation type="submission" date="2018-12" db="EMBL/GenBank/DDBJ databases">
        <authorList>
            <consortium name="Pathogen Informatics"/>
        </authorList>
    </citation>
    <scope>NUCLEOTIDE SEQUENCE [LARGE SCALE GENOMIC DNA]</scope>
    <source>
        <strain evidence="2 3">NCTC10296</strain>
    </source>
</reference>
<gene>
    <name evidence="2" type="primary">apaG</name>
    <name evidence="2" type="ORF">NCTC10296_01317</name>
</gene>
<dbReference type="AlphaFoldDB" id="A0A1X3CWW3"/>
<dbReference type="Pfam" id="PF04379">
    <property type="entry name" value="DUF525"/>
    <property type="match status" value="1"/>
</dbReference>
<evidence type="ECO:0000313" key="3">
    <source>
        <dbReference type="Proteomes" id="UP000279284"/>
    </source>
</evidence>
<dbReference type="PANTHER" id="PTHR47191:SF2">
    <property type="entry name" value="OS05G0170800 PROTEIN"/>
    <property type="match status" value="1"/>
</dbReference>
<accession>A0A1X3CWW3</accession>
<dbReference type="SUPFAM" id="SSF110069">
    <property type="entry name" value="ApaG-like"/>
    <property type="match status" value="1"/>
</dbReference>
<evidence type="ECO:0000259" key="1">
    <source>
        <dbReference type="PROSITE" id="PS51087"/>
    </source>
</evidence>
<name>A0A1X3CWW3_9NEIS</name>
<dbReference type="OrthoDB" id="9795226at2"/>
<proteinExistence type="predicted"/>
<keyword evidence="3" id="KW-1185">Reference proteome</keyword>
<organism evidence="2 3">
    <name type="scientific">Neisseria canis</name>
    <dbReference type="NCBI Taxonomy" id="493"/>
    <lineage>
        <taxon>Bacteria</taxon>
        <taxon>Pseudomonadati</taxon>
        <taxon>Pseudomonadota</taxon>
        <taxon>Betaproteobacteria</taxon>
        <taxon>Neisseriales</taxon>
        <taxon>Neisseriaceae</taxon>
        <taxon>Neisseria</taxon>
    </lineage>
</organism>
<dbReference type="RefSeq" id="WP_085417107.1">
    <property type="nucleotide sequence ID" value="NZ_CAUJPY010000025.1"/>
</dbReference>
<sequence>MENSIEVIVEPRYLADQSNLVKDRYIFAYHIKIRNHGGDIVTLKNRFWEITDAHGDVEKVSGKGVVGEQPTLYPGDDFEYSSGAHLSTPWGSMKGYYEFEDDMGGRFLVQIPEFDLKANIMLQ</sequence>
<dbReference type="InterPro" id="IPR050718">
    <property type="entry name" value="ApaG-like"/>
</dbReference>
<dbReference type="EMBL" id="LR134313">
    <property type="protein sequence ID" value="VEF01434.1"/>
    <property type="molecule type" value="Genomic_DNA"/>
</dbReference>
<dbReference type="Proteomes" id="UP000279284">
    <property type="component" value="Chromosome"/>
</dbReference>
<protein>
    <submittedName>
        <fullName evidence="2">CO2+/MG2+ efflux protein ApaG</fullName>
    </submittedName>
</protein>
<evidence type="ECO:0000313" key="2">
    <source>
        <dbReference type="EMBL" id="VEF01434.1"/>
    </source>
</evidence>
<dbReference type="PROSITE" id="PS51087">
    <property type="entry name" value="APAG"/>
    <property type="match status" value="1"/>
</dbReference>
<dbReference type="InterPro" id="IPR007474">
    <property type="entry name" value="ApaG_domain"/>
</dbReference>